<feature type="transmembrane region" description="Helical" evidence="3">
    <location>
        <begin position="392"/>
        <end position="413"/>
    </location>
</feature>
<sequence>MDARLFDASQKGDVQLLHQLLAENPLLLHSLALTSTENPLHVASIAGHVDFVKEVVRLKPDYVEELNQDGFSPMHIASANGYLEIVREMLRVDRRLCQLNGRDEWTPLHYAASRGRVDVIREMVLACPESVEDVTVQGETVIHLAVKCSQFKAIKFLVELVAETNKVVEGLVGSETIAGALEVNSVNDRGLTALDLVFPNETGDWEMEAILRGAGALRAGDIVHSGFQFSNSHSHNHNHTSSETHQLQQEQQEQQKTNRWEYFQFKKGRDSPSDARNALLVVASLVATATFQVGLNPPNGIWQDSSDVNNNGTGSSNEPVHLAGRSIMGSYSEVSFVIFVVFNSIGFYFSLYTMIVLTVNFPLQLELQICIIAVYTTYSTAVVNIAPSYNTWLFITVFTSVLPFLVGISAKLARHPVTIRLTKPLGKWILRLFDASQKGDVQLLHQLLAENPLLLHSLALTSTENPLHVASIAGHVDYVKEVVRLKPDYVEELNQDGFSPMHIASANGYLEIVREMLRVDRRLCRLNGRDEWTPLHYAASRGRVDVVEGLVGNETISGALEVNSVNDGGLTALDLVFPNETGDWEMEAILRGAGALRAGDIVHSGVPLFNSHSHNHQLQQQQEQQKTNRWEYFQFKKGRDSPSDARNALLVVASLVATATFQDSSDVNNNGTGSSNEPVHSAGQSIMGSYNKVPFVVFVVLNSIGFYFSLYTMIVLTSNFPLQLELRICIMAIYTTYCSAVVSIAPDNTWIFITVLLLIVPFLVRLAAKWARHPVTIWLTKPLGKWILRLFDASQTGDVQLLHQWLAENPLLLHSLALTSTENPLHVASIAGHVDFVKEIVRLKPDYVEEMNQDGFSPMHIASANGYLEIVREMLRVDLRFCRIQGRDEWTPLHYAASRGRVDVIREMVLACPESVEDVTVQGETVIHLAVKGSQFKAIKFLVELVAETNKLNVLNMKDKHGDTVVEGLVGNETIAGALEVNSVNDRGLTALDLVFPNETGDWEMHAILRGAGALRAGDIVHSGVQFSNSHSHNHNHTSSEAHQLQQQQQEQQKTNRWEYFQFKKGRDSPSDARNALLVVASLVATATFQVGLNPPNGIWQDSSDVNNNGTGRSNEPVHSAGQSIMGSYSEFFFVYFVVLNAIGFYFSLYTMSVLTSNFPLRLELQICIGAVYFAYSTAVYKIAPSIYSRLFIIVFTCVWPLLGPCLVEWARHPVTIRLTKRLGKWILRFFELTSNLARRCRGSKTMLNEEDLHLENVLFRDERCRFFDADWGNNGSVFQRFLVLMQLS</sequence>
<keyword evidence="3" id="KW-0812">Transmembrane</keyword>
<dbReference type="Pfam" id="PF00023">
    <property type="entry name" value="Ank"/>
    <property type="match status" value="1"/>
</dbReference>
<feature type="repeat" description="ANK" evidence="1">
    <location>
        <begin position="69"/>
        <end position="91"/>
    </location>
</feature>
<dbReference type="SMART" id="SM00248">
    <property type="entry name" value="ANK"/>
    <property type="match status" value="11"/>
</dbReference>
<feature type="transmembrane region" description="Helical" evidence="3">
    <location>
        <begin position="1133"/>
        <end position="1151"/>
    </location>
</feature>
<evidence type="ECO:0000256" key="3">
    <source>
        <dbReference type="SAM" id="Phobius"/>
    </source>
</evidence>
<feature type="domain" description="PGG" evidence="4">
    <location>
        <begin position="1072"/>
        <end position="1159"/>
    </location>
</feature>
<reference evidence="5 6" key="1">
    <citation type="submission" date="2018-10" db="EMBL/GenBank/DDBJ databases">
        <title>A high-quality apple genome assembly.</title>
        <authorList>
            <person name="Hu J."/>
        </authorList>
    </citation>
    <scope>NUCLEOTIDE SEQUENCE [LARGE SCALE GENOMIC DNA]</scope>
    <source>
        <strain evidence="6">cv. HFTH1</strain>
        <tissue evidence="5">Young leaf</tissue>
    </source>
</reference>
<feature type="repeat" description="ANK" evidence="1">
    <location>
        <begin position="530"/>
        <end position="551"/>
    </location>
</feature>
<feature type="domain" description="PGG" evidence="4">
    <location>
        <begin position="644"/>
        <end position="741"/>
    </location>
</feature>
<keyword evidence="3" id="KW-1133">Transmembrane helix</keyword>
<dbReference type="Proteomes" id="UP000290289">
    <property type="component" value="Chromosome 12"/>
</dbReference>
<feature type="repeat" description="ANK" evidence="1">
    <location>
        <begin position="922"/>
        <end position="954"/>
    </location>
</feature>
<name>A0A498IJP2_MALDO</name>
<feature type="transmembrane region" description="Helical" evidence="3">
    <location>
        <begin position="750"/>
        <end position="768"/>
    </location>
</feature>
<evidence type="ECO:0000256" key="2">
    <source>
        <dbReference type="SAM" id="MobiDB-lite"/>
    </source>
</evidence>
<feature type="region of interest" description="Disordered" evidence="2">
    <location>
        <begin position="1026"/>
        <end position="1051"/>
    </location>
</feature>
<feature type="repeat" description="ANK" evidence="1">
    <location>
        <begin position="854"/>
        <end position="876"/>
    </location>
</feature>
<feature type="transmembrane region" description="Helical" evidence="3">
    <location>
        <begin position="695"/>
        <end position="716"/>
    </location>
</feature>
<feature type="region of interest" description="Disordered" evidence="2">
    <location>
        <begin position="228"/>
        <end position="253"/>
    </location>
</feature>
<feature type="transmembrane region" description="Helical" evidence="3">
    <location>
        <begin position="1187"/>
        <end position="1208"/>
    </location>
</feature>
<evidence type="ECO:0000313" key="6">
    <source>
        <dbReference type="Proteomes" id="UP000290289"/>
    </source>
</evidence>
<feature type="domain" description="PGG" evidence="4">
    <location>
        <begin position="274"/>
        <end position="389"/>
    </location>
</feature>
<gene>
    <name evidence="5" type="ORF">DVH24_036706</name>
</gene>
<dbReference type="EMBL" id="RDQH01000338">
    <property type="protein sequence ID" value="RXH82365.1"/>
    <property type="molecule type" value="Genomic_DNA"/>
</dbReference>
<dbReference type="PROSITE" id="PS50297">
    <property type="entry name" value="ANK_REP_REGION"/>
    <property type="match status" value="4"/>
</dbReference>
<dbReference type="InterPro" id="IPR026961">
    <property type="entry name" value="PGG_dom"/>
</dbReference>
<proteinExistence type="predicted"/>
<comment type="caution">
    <text evidence="5">The sequence shown here is derived from an EMBL/GenBank/DDBJ whole genome shotgun (WGS) entry which is preliminary data.</text>
</comment>
<evidence type="ECO:0000313" key="5">
    <source>
        <dbReference type="EMBL" id="RXH82365.1"/>
    </source>
</evidence>
<protein>
    <recommendedName>
        <fullName evidence="4">PGG domain-containing protein</fullName>
    </recommendedName>
</protein>
<dbReference type="PANTHER" id="PTHR24128:SF61">
    <property type="entry name" value="ANKYRIN REPEAT-CONTAINING PROTEIN BDA1-LIKE"/>
    <property type="match status" value="1"/>
</dbReference>
<dbReference type="Pfam" id="PF12796">
    <property type="entry name" value="Ank_2"/>
    <property type="match status" value="5"/>
</dbReference>
<evidence type="ECO:0000256" key="1">
    <source>
        <dbReference type="PROSITE-ProRule" id="PRU00023"/>
    </source>
</evidence>
<dbReference type="PANTHER" id="PTHR24128">
    <property type="entry name" value="HOMEOBOX PROTEIN WARIAI"/>
    <property type="match status" value="1"/>
</dbReference>
<feature type="transmembrane region" description="Helical" evidence="3">
    <location>
        <begin position="369"/>
        <end position="386"/>
    </location>
</feature>
<dbReference type="Gene3D" id="1.25.40.20">
    <property type="entry name" value="Ankyrin repeat-containing domain"/>
    <property type="match status" value="3"/>
</dbReference>
<feature type="compositionally biased region" description="Low complexity" evidence="2">
    <location>
        <begin position="239"/>
        <end position="253"/>
    </location>
</feature>
<evidence type="ECO:0000259" key="4">
    <source>
        <dbReference type="Pfam" id="PF13962"/>
    </source>
</evidence>
<accession>A0A498IJP2</accession>
<dbReference type="Pfam" id="PF13962">
    <property type="entry name" value="PGG"/>
    <property type="match status" value="3"/>
</dbReference>
<dbReference type="SUPFAM" id="SSF48403">
    <property type="entry name" value="Ankyrin repeat"/>
    <property type="match status" value="3"/>
</dbReference>
<organism evidence="5 6">
    <name type="scientific">Malus domestica</name>
    <name type="common">Apple</name>
    <name type="synonym">Pyrus malus</name>
    <dbReference type="NCBI Taxonomy" id="3750"/>
    <lineage>
        <taxon>Eukaryota</taxon>
        <taxon>Viridiplantae</taxon>
        <taxon>Streptophyta</taxon>
        <taxon>Embryophyta</taxon>
        <taxon>Tracheophyta</taxon>
        <taxon>Spermatophyta</taxon>
        <taxon>Magnoliopsida</taxon>
        <taxon>eudicotyledons</taxon>
        <taxon>Gunneridae</taxon>
        <taxon>Pentapetalae</taxon>
        <taxon>rosids</taxon>
        <taxon>fabids</taxon>
        <taxon>Rosales</taxon>
        <taxon>Rosaceae</taxon>
        <taxon>Amygdaloideae</taxon>
        <taxon>Maleae</taxon>
        <taxon>Malus</taxon>
    </lineage>
</organism>
<keyword evidence="1" id="KW-0040">ANK repeat</keyword>
<dbReference type="PROSITE" id="PS50088">
    <property type="entry name" value="ANK_REPEAT"/>
    <property type="match status" value="5"/>
</dbReference>
<dbReference type="InterPro" id="IPR036770">
    <property type="entry name" value="Ankyrin_rpt-contain_sf"/>
</dbReference>
<feature type="repeat" description="ANK" evidence="1">
    <location>
        <begin position="496"/>
        <end position="518"/>
    </location>
</feature>
<dbReference type="STRING" id="3750.A0A498IJP2"/>
<keyword evidence="3" id="KW-0472">Membrane</keyword>
<keyword evidence="6" id="KW-1185">Reference proteome</keyword>
<dbReference type="InterPro" id="IPR002110">
    <property type="entry name" value="Ankyrin_rpt"/>
</dbReference>
<feature type="transmembrane region" description="Helical" evidence="3">
    <location>
        <begin position="334"/>
        <end position="357"/>
    </location>
</feature>